<comment type="caution">
    <text evidence="1">The sequence shown here is derived from an EMBL/GenBank/DDBJ whole genome shotgun (WGS) entry which is preliminary data.</text>
</comment>
<name>A0A2H5QPQ1_CITUN</name>
<evidence type="ECO:0000313" key="2">
    <source>
        <dbReference type="Proteomes" id="UP000236630"/>
    </source>
</evidence>
<gene>
    <name evidence="1" type="ORF">CUMW_250040</name>
</gene>
<sequence>MAWKFRLSSRSNFASSRACRSQAARLLSCLIDSKSSTWATPTILLIILAAPNPRVSWNRSFINFSCTSY</sequence>
<accession>A0A2H5QPQ1</accession>
<proteinExistence type="predicted"/>
<protein>
    <submittedName>
        <fullName evidence="1">Uncharacterized protein</fullName>
    </submittedName>
</protein>
<evidence type="ECO:0000313" key="1">
    <source>
        <dbReference type="EMBL" id="GAY66596.1"/>
    </source>
</evidence>
<dbReference type="AlphaFoldDB" id="A0A2H5QPQ1"/>
<reference evidence="1 2" key="1">
    <citation type="journal article" date="2017" name="Front. Genet.">
        <title>Draft sequencing of the heterozygous diploid genome of Satsuma (Citrus unshiu Marc.) using a hybrid assembly approach.</title>
        <authorList>
            <person name="Shimizu T."/>
            <person name="Tanizawa Y."/>
            <person name="Mochizuki T."/>
            <person name="Nagasaki H."/>
            <person name="Yoshioka T."/>
            <person name="Toyoda A."/>
            <person name="Fujiyama A."/>
            <person name="Kaminuma E."/>
            <person name="Nakamura Y."/>
        </authorList>
    </citation>
    <scope>NUCLEOTIDE SEQUENCE [LARGE SCALE GENOMIC DNA]</scope>
    <source>
        <strain evidence="2">cv. Miyagawa wase</strain>
    </source>
</reference>
<dbReference type="Proteomes" id="UP000236630">
    <property type="component" value="Unassembled WGS sequence"/>
</dbReference>
<keyword evidence="2" id="KW-1185">Reference proteome</keyword>
<organism evidence="1 2">
    <name type="scientific">Citrus unshiu</name>
    <name type="common">Satsuma mandarin</name>
    <name type="synonym">Citrus nobilis var. unshiu</name>
    <dbReference type="NCBI Taxonomy" id="55188"/>
    <lineage>
        <taxon>Eukaryota</taxon>
        <taxon>Viridiplantae</taxon>
        <taxon>Streptophyta</taxon>
        <taxon>Embryophyta</taxon>
        <taxon>Tracheophyta</taxon>
        <taxon>Spermatophyta</taxon>
        <taxon>Magnoliopsida</taxon>
        <taxon>eudicotyledons</taxon>
        <taxon>Gunneridae</taxon>
        <taxon>Pentapetalae</taxon>
        <taxon>rosids</taxon>
        <taxon>malvids</taxon>
        <taxon>Sapindales</taxon>
        <taxon>Rutaceae</taxon>
        <taxon>Aurantioideae</taxon>
        <taxon>Citrus</taxon>
    </lineage>
</organism>
<dbReference type="EMBL" id="BDQV01000596">
    <property type="protein sequence ID" value="GAY66596.1"/>
    <property type="molecule type" value="Genomic_DNA"/>
</dbReference>